<proteinExistence type="predicted"/>
<evidence type="ECO:0000313" key="3">
    <source>
        <dbReference type="Proteomes" id="UP000689195"/>
    </source>
</evidence>
<evidence type="ECO:0000313" key="2">
    <source>
        <dbReference type="EMBL" id="CAD8208829.1"/>
    </source>
</evidence>
<organism evidence="2 3">
    <name type="scientific">Paramecium pentaurelia</name>
    <dbReference type="NCBI Taxonomy" id="43138"/>
    <lineage>
        <taxon>Eukaryota</taxon>
        <taxon>Sar</taxon>
        <taxon>Alveolata</taxon>
        <taxon>Ciliophora</taxon>
        <taxon>Intramacronucleata</taxon>
        <taxon>Oligohymenophorea</taxon>
        <taxon>Peniculida</taxon>
        <taxon>Parameciidae</taxon>
        <taxon>Paramecium</taxon>
    </lineage>
</organism>
<gene>
    <name evidence="2" type="ORF">PPENT_87.1.T1520054</name>
</gene>
<sequence length="229" mass="27830">MYIKLIIQSQYQIYVLYEIELFAVELVDYIYRNISNFKDMSKDNQKIQLQMSNKQNQIKKIKKIIDDQEQWFEEIFEYYEEVIYEYDEQDPDELSLGSQMDLEHLIENYDIPEDCYEEIVSIYEYYDVSEETEKIDSNKKSNQKTENENNFQVFNLGEEEFIALVDDHKEILDDDILTMKKPIEQEEDEEDNQKHSKKENPINKKSNNKKIIKNKNKKKKVKKQKKKQK</sequence>
<feature type="region of interest" description="Disordered" evidence="1">
    <location>
        <begin position="182"/>
        <end position="229"/>
    </location>
</feature>
<keyword evidence="3" id="KW-1185">Reference proteome</keyword>
<dbReference type="EMBL" id="CAJJDO010000152">
    <property type="protein sequence ID" value="CAD8208829.1"/>
    <property type="molecule type" value="Genomic_DNA"/>
</dbReference>
<feature type="compositionally biased region" description="Basic and acidic residues" evidence="1">
    <location>
        <begin position="192"/>
        <end position="202"/>
    </location>
</feature>
<dbReference type="AlphaFoldDB" id="A0A8S1Y4W3"/>
<name>A0A8S1Y4W3_9CILI</name>
<comment type="caution">
    <text evidence="2">The sequence shown here is derived from an EMBL/GenBank/DDBJ whole genome shotgun (WGS) entry which is preliminary data.</text>
</comment>
<dbReference type="Proteomes" id="UP000689195">
    <property type="component" value="Unassembled WGS sequence"/>
</dbReference>
<evidence type="ECO:0000256" key="1">
    <source>
        <dbReference type="SAM" id="MobiDB-lite"/>
    </source>
</evidence>
<accession>A0A8S1Y4W3</accession>
<reference evidence="2" key="1">
    <citation type="submission" date="2021-01" db="EMBL/GenBank/DDBJ databases">
        <authorList>
            <consortium name="Genoscope - CEA"/>
            <person name="William W."/>
        </authorList>
    </citation>
    <scope>NUCLEOTIDE SEQUENCE</scope>
</reference>
<protein>
    <submittedName>
        <fullName evidence="2">Uncharacterized protein</fullName>
    </submittedName>
</protein>
<feature type="compositionally biased region" description="Basic residues" evidence="1">
    <location>
        <begin position="206"/>
        <end position="229"/>
    </location>
</feature>
<dbReference type="OrthoDB" id="311571at2759"/>